<organism evidence="2 3">
    <name type="scientific">Tropilaelaps mercedesae</name>
    <dbReference type="NCBI Taxonomy" id="418985"/>
    <lineage>
        <taxon>Eukaryota</taxon>
        <taxon>Metazoa</taxon>
        <taxon>Ecdysozoa</taxon>
        <taxon>Arthropoda</taxon>
        <taxon>Chelicerata</taxon>
        <taxon>Arachnida</taxon>
        <taxon>Acari</taxon>
        <taxon>Parasitiformes</taxon>
        <taxon>Mesostigmata</taxon>
        <taxon>Gamasina</taxon>
        <taxon>Dermanyssoidea</taxon>
        <taxon>Laelapidae</taxon>
        <taxon>Tropilaelaps</taxon>
    </lineage>
</organism>
<sequence>MVCIPCIIAPLIPIILILWKFVQPFLQKLGFTGNIELTANCPIDNLEPLKERSSGDSPKDAHKEQETVTEKKKD</sequence>
<reference evidence="2 3" key="1">
    <citation type="journal article" date="2017" name="Gigascience">
        <title>Draft genome of the honey bee ectoparasitic mite, Tropilaelaps mercedesae, is shaped by the parasitic life history.</title>
        <authorList>
            <person name="Dong X."/>
            <person name="Armstrong S.D."/>
            <person name="Xia D."/>
            <person name="Makepeace B.L."/>
            <person name="Darby A.C."/>
            <person name="Kadowaki T."/>
        </authorList>
    </citation>
    <scope>NUCLEOTIDE SEQUENCE [LARGE SCALE GENOMIC DNA]</scope>
    <source>
        <strain evidence="2">Wuxi-XJTLU</strain>
    </source>
</reference>
<comment type="caution">
    <text evidence="2">The sequence shown here is derived from an EMBL/GenBank/DDBJ whole genome shotgun (WGS) entry which is preliminary data.</text>
</comment>
<evidence type="ECO:0000256" key="1">
    <source>
        <dbReference type="SAM" id="MobiDB-lite"/>
    </source>
</evidence>
<feature type="region of interest" description="Disordered" evidence="1">
    <location>
        <begin position="46"/>
        <end position="74"/>
    </location>
</feature>
<evidence type="ECO:0000313" key="3">
    <source>
        <dbReference type="Proteomes" id="UP000192247"/>
    </source>
</evidence>
<proteinExistence type="predicted"/>
<protein>
    <submittedName>
        <fullName evidence="2">Uncharacterized protein</fullName>
    </submittedName>
</protein>
<dbReference type="InParanoid" id="A0A1V9XS41"/>
<evidence type="ECO:0000313" key="2">
    <source>
        <dbReference type="EMBL" id="OQR76324.1"/>
    </source>
</evidence>
<dbReference type="Proteomes" id="UP000192247">
    <property type="component" value="Unassembled WGS sequence"/>
</dbReference>
<dbReference type="EMBL" id="MNPL01004950">
    <property type="protein sequence ID" value="OQR76324.1"/>
    <property type="molecule type" value="Genomic_DNA"/>
</dbReference>
<accession>A0A1V9XS41</accession>
<feature type="compositionally biased region" description="Basic and acidic residues" evidence="1">
    <location>
        <begin position="47"/>
        <end position="74"/>
    </location>
</feature>
<keyword evidence="3" id="KW-1185">Reference proteome</keyword>
<gene>
    <name evidence="2" type="ORF">BIW11_07844</name>
</gene>
<dbReference type="AlphaFoldDB" id="A0A1V9XS41"/>
<name>A0A1V9XS41_9ACAR</name>